<reference evidence="2" key="1">
    <citation type="submission" date="2023-07" db="EMBL/GenBank/DDBJ databases">
        <title>Genomic Encyclopedia of Type Strains, Phase IV (KMG-IV): sequencing the most valuable type-strain genomes for metagenomic binning, comparative biology and taxonomic classification.</title>
        <authorList>
            <person name="Goeker M."/>
        </authorList>
    </citation>
    <scope>NUCLEOTIDE SEQUENCE</scope>
    <source>
        <strain evidence="2">DSM 24202</strain>
    </source>
</reference>
<dbReference type="GO" id="GO:0035312">
    <property type="term" value="F:5'-3' DNA exonuclease activity"/>
    <property type="evidence" value="ECO:0007669"/>
    <property type="project" value="TreeGrafter"/>
</dbReference>
<organism evidence="2 3">
    <name type="scientific">Oligosphaera ethanolica</name>
    <dbReference type="NCBI Taxonomy" id="760260"/>
    <lineage>
        <taxon>Bacteria</taxon>
        <taxon>Pseudomonadati</taxon>
        <taxon>Lentisphaerota</taxon>
        <taxon>Oligosphaeria</taxon>
        <taxon>Oligosphaerales</taxon>
        <taxon>Oligosphaeraceae</taxon>
        <taxon>Oligosphaera</taxon>
    </lineage>
</organism>
<dbReference type="Proteomes" id="UP001238163">
    <property type="component" value="Unassembled WGS sequence"/>
</dbReference>
<comment type="caution">
    <text evidence="2">The sequence shown here is derived from an EMBL/GenBank/DDBJ whole genome shotgun (WGS) entry which is preliminary data.</text>
</comment>
<evidence type="ECO:0000313" key="2">
    <source>
        <dbReference type="EMBL" id="MDQ0290772.1"/>
    </source>
</evidence>
<name>A0AAE4AQV7_9BACT</name>
<gene>
    <name evidence="2" type="ORF">J3R75_002879</name>
</gene>
<protein>
    <submittedName>
        <fullName evidence="2">Metal-dependent phosphoesterase TrpH</fullName>
    </submittedName>
</protein>
<accession>A0AAE4AQV7</accession>
<dbReference type="RefSeq" id="WP_307262638.1">
    <property type="nucleotide sequence ID" value="NZ_JAUSVL010000001.1"/>
</dbReference>
<dbReference type="EMBL" id="JAUSVL010000001">
    <property type="protein sequence ID" value="MDQ0290772.1"/>
    <property type="molecule type" value="Genomic_DNA"/>
</dbReference>
<dbReference type="Gene3D" id="3.20.20.140">
    <property type="entry name" value="Metal-dependent hydrolases"/>
    <property type="match status" value="1"/>
</dbReference>
<dbReference type="AlphaFoldDB" id="A0AAE4AQV7"/>
<dbReference type="PANTHER" id="PTHR42924:SF3">
    <property type="entry name" value="POLYMERASE_HISTIDINOL PHOSPHATASE N-TERMINAL DOMAIN-CONTAINING PROTEIN"/>
    <property type="match status" value="1"/>
</dbReference>
<dbReference type="InterPro" id="IPR016195">
    <property type="entry name" value="Pol/histidinol_Pase-like"/>
</dbReference>
<dbReference type="GO" id="GO:0004534">
    <property type="term" value="F:5'-3' RNA exonuclease activity"/>
    <property type="evidence" value="ECO:0007669"/>
    <property type="project" value="TreeGrafter"/>
</dbReference>
<dbReference type="SUPFAM" id="SSF89550">
    <property type="entry name" value="PHP domain-like"/>
    <property type="match status" value="1"/>
</dbReference>
<dbReference type="InterPro" id="IPR003141">
    <property type="entry name" value="Pol/His_phosphatase_N"/>
</dbReference>
<sequence length="459" mass="51463">MDYYDVSPRVVPADKVSEIVIRPRFAHAAFPAGEPWQIEVCANPFSGLMADGSCRDYQWGPNQNPKPAWTLRDGALVFQQFFAGEQEHNVTVTITKSDNAGYKQVKSFRIYSLKPDWYALRPFKGDFHIHTTGSDGKEAPEYVAARYRQKGFDFAAISDHRNYAPSLAARAFYEPLGLDFRLFPGEEVHSPGNPVHIVNFAGDFSVTSRFQADEERYQREVAAIQAGMAQSNPGLNYFPVAASQWVCDRIREGGGLAVFAHPYWYVGQYVISEGLTDALFAAKSFDAFELIGGFYKHQFESNNFQVVRYYEEQAKGNRFPVVGLSDSHGTDSFRLSGKSANMEFCGSEDADLFGWYYTMVLAASDSRDDIIAAIKDFRSVAVCAPSGSVPMMFGDSRMVRYANFLFREYYPWHDTLCQAEGAAMLDLLAGDASGKEALQAWKGRVPKYREACYRNAVNP</sequence>
<dbReference type="PANTHER" id="PTHR42924">
    <property type="entry name" value="EXONUCLEASE"/>
    <property type="match status" value="1"/>
</dbReference>
<feature type="domain" description="Polymerase/histidinol phosphatase N-terminal" evidence="1">
    <location>
        <begin position="125"/>
        <end position="192"/>
    </location>
</feature>
<dbReference type="InterPro" id="IPR052018">
    <property type="entry name" value="PHP_domain"/>
</dbReference>
<keyword evidence="3" id="KW-1185">Reference proteome</keyword>
<evidence type="ECO:0000259" key="1">
    <source>
        <dbReference type="SMART" id="SM00481"/>
    </source>
</evidence>
<evidence type="ECO:0000313" key="3">
    <source>
        <dbReference type="Proteomes" id="UP001238163"/>
    </source>
</evidence>
<dbReference type="SMART" id="SM00481">
    <property type="entry name" value="POLIIIAc"/>
    <property type="match status" value="1"/>
</dbReference>
<proteinExistence type="predicted"/>